<keyword evidence="4 7" id="KW-0456">Lyase</keyword>
<dbReference type="OrthoDB" id="9809741at2"/>
<comment type="pathway">
    <text evidence="7">Porphyrin-containing compound metabolism; protoheme biosynthesis; protoheme from protoporphyrin-IX: step 1/1.</text>
</comment>
<proteinExistence type="inferred from homology"/>
<dbReference type="NCBIfam" id="TIGR00109">
    <property type="entry name" value="hemH"/>
    <property type="match status" value="1"/>
</dbReference>
<evidence type="ECO:0000256" key="2">
    <source>
        <dbReference type="ARBA" id="ARBA00023004"/>
    </source>
</evidence>
<reference evidence="9 10" key="1">
    <citation type="submission" date="2018-05" db="EMBL/GenBank/DDBJ databases">
        <title>Marinilabilia rubrum sp. nov., isolated from saltern sediment.</title>
        <authorList>
            <person name="Zhang R."/>
        </authorList>
    </citation>
    <scope>NUCLEOTIDE SEQUENCE [LARGE SCALE GENOMIC DNA]</scope>
    <source>
        <strain evidence="9 10">WTE16</strain>
    </source>
</reference>
<organism evidence="9 10">
    <name type="scientific">Marinilabilia rubra</name>
    <dbReference type="NCBI Taxonomy" id="2162893"/>
    <lineage>
        <taxon>Bacteria</taxon>
        <taxon>Pseudomonadati</taxon>
        <taxon>Bacteroidota</taxon>
        <taxon>Bacteroidia</taxon>
        <taxon>Marinilabiliales</taxon>
        <taxon>Marinilabiliaceae</taxon>
        <taxon>Marinilabilia</taxon>
    </lineage>
</organism>
<evidence type="ECO:0000256" key="1">
    <source>
        <dbReference type="ARBA" id="ARBA00007718"/>
    </source>
</evidence>
<comment type="catalytic activity">
    <reaction evidence="7">
        <text>heme b + 2 H(+) = protoporphyrin IX + Fe(2+)</text>
        <dbReference type="Rhea" id="RHEA:22584"/>
        <dbReference type="ChEBI" id="CHEBI:15378"/>
        <dbReference type="ChEBI" id="CHEBI:29033"/>
        <dbReference type="ChEBI" id="CHEBI:57306"/>
        <dbReference type="ChEBI" id="CHEBI:60344"/>
        <dbReference type="EC" id="4.98.1.1"/>
    </reaction>
</comment>
<dbReference type="RefSeq" id="WP_109263059.1">
    <property type="nucleotide sequence ID" value="NZ_QEWP01000002.1"/>
</dbReference>
<keyword evidence="10" id="KW-1185">Reference proteome</keyword>
<dbReference type="GO" id="GO:0004325">
    <property type="term" value="F:ferrochelatase activity"/>
    <property type="evidence" value="ECO:0007669"/>
    <property type="project" value="UniProtKB-UniRule"/>
</dbReference>
<evidence type="ECO:0000256" key="8">
    <source>
        <dbReference type="RuleBase" id="RU004185"/>
    </source>
</evidence>
<protein>
    <recommendedName>
        <fullName evidence="7">Ferrochelatase</fullName>
        <ecNumber evidence="7">4.98.1.1</ecNumber>
    </recommendedName>
    <alternativeName>
        <fullName evidence="7">Heme synthase</fullName>
    </alternativeName>
    <alternativeName>
        <fullName evidence="7">Protoheme ferro-lyase</fullName>
    </alternativeName>
</protein>
<evidence type="ECO:0000256" key="5">
    <source>
        <dbReference type="ARBA" id="ARBA00023244"/>
    </source>
</evidence>
<evidence type="ECO:0000256" key="4">
    <source>
        <dbReference type="ARBA" id="ARBA00023239"/>
    </source>
</evidence>
<dbReference type="InterPro" id="IPR001015">
    <property type="entry name" value="Ferrochelatase"/>
</dbReference>
<evidence type="ECO:0000256" key="3">
    <source>
        <dbReference type="ARBA" id="ARBA00023133"/>
    </source>
</evidence>
<dbReference type="PANTHER" id="PTHR11108">
    <property type="entry name" value="FERROCHELATASE"/>
    <property type="match status" value="1"/>
</dbReference>
<feature type="binding site" evidence="7">
    <location>
        <position position="191"/>
    </location>
    <ligand>
        <name>Fe(2+)</name>
        <dbReference type="ChEBI" id="CHEBI:29033"/>
    </ligand>
</feature>
<dbReference type="Gene3D" id="3.40.50.1400">
    <property type="match status" value="2"/>
</dbReference>
<evidence type="ECO:0000313" key="10">
    <source>
        <dbReference type="Proteomes" id="UP000244956"/>
    </source>
</evidence>
<gene>
    <name evidence="7" type="primary">hemH</name>
    <name evidence="9" type="ORF">DDZ16_03585</name>
</gene>
<dbReference type="CDD" id="cd03411">
    <property type="entry name" value="Ferrochelatase_N"/>
    <property type="match status" value="1"/>
</dbReference>
<dbReference type="EC" id="4.98.1.1" evidence="7"/>
<dbReference type="GO" id="GO:0046872">
    <property type="term" value="F:metal ion binding"/>
    <property type="evidence" value="ECO:0007669"/>
    <property type="project" value="UniProtKB-KW"/>
</dbReference>
<comment type="similarity">
    <text evidence="1 7 8">Belongs to the ferrochelatase family.</text>
</comment>
<sequence length="335" mass="38063">MSKKVLLLANLGSPDSFAVKDVRKYLREFLMDGRVIDIPKVPRYLLVNGIIAPFRAPRSAKKYKSIWTQEGSPLIVLSEKLRARVEEKTGLPAYLSMRYGNPTPQASLSEIQEYQPNAEEVVLFPLYPHYAMSSYETAVEYVKEVWEKGNYAFQLKIVDPYYNHPDYIQALSNSIKPFLREEFDHLLFSYHGVPERHILKGDITGNHCLKSTDCCRTPSPAHKFCYRHQVFETTRLVIEQLNLNDEEYSVSFQSRLGSDKWLGPATSDVLAQLPGKGVKKILVVTPAFVSDCLETIEEIGMEGRETFLEAGGEKFTAIPCLNLSDEWVEAIGKMV</sequence>
<dbReference type="HAMAP" id="MF_00323">
    <property type="entry name" value="Ferrochelatase"/>
    <property type="match status" value="1"/>
</dbReference>
<comment type="subcellular location">
    <subcellularLocation>
        <location evidence="7">Cytoplasm</location>
    </subcellularLocation>
</comment>
<dbReference type="InterPro" id="IPR033659">
    <property type="entry name" value="Ferrochelatase_N"/>
</dbReference>
<keyword evidence="2 7" id="KW-0408">Iron</keyword>
<comment type="function">
    <text evidence="7">Catalyzes the ferrous insertion into protoporphyrin IX.</text>
</comment>
<name>A0A2U2BCC8_9BACT</name>
<dbReference type="CDD" id="cd00419">
    <property type="entry name" value="Ferrochelatase_C"/>
    <property type="match status" value="1"/>
</dbReference>
<dbReference type="UniPathway" id="UPA00252">
    <property type="reaction ID" value="UER00325"/>
</dbReference>
<keyword evidence="5 7" id="KW-0627">Porphyrin biosynthesis</keyword>
<dbReference type="AlphaFoldDB" id="A0A2U2BCC8"/>
<dbReference type="GO" id="GO:0006783">
    <property type="term" value="P:heme biosynthetic process"/>
    <property type="evidence" value="ECO:0007669"/>
    <property type="project" value="UniProtKB-UniRule"/>
</dbReference>
<keyword evidence="7" id="KW-0479">Metal-binding</keyword>
<evidence type="ECO:0000313" key="9">
    <source>
        <dbReference type="EMBL" id="PWE00687.1"/>
    </source>
</evidence>
<dbReference type="PANTHER" id="PTHR11108:SF1">
    <property type="entry name" value="FERROCHELATASE, MITOCHONDRIAL"/>
    <property type="match status" value="1"/>
</dbReference>
<dbReference type="EMBL" id="QEWP01000002">
    <property type="protein sequence ID" value="PWE00687.1"/>
    <property type="molecule type" value="Genomic_DNA"/>
</dbReference>
<dbReference type="Pfam" id="PF00762">
    <property type="entry name" value="Ferrochelatase"/>
    <property type="match status" value="1"/>
</dbReference>
<accession>A0A2U2BCC8</accession>
<dbReference type="SUPFAM" id="SSF53800">
    <property type="entry name" value="Chelatase"/>
    <property type="match status" value="1"/>
</dbReference>
<evidence type="ECO:0000256" key="6">
    <source>
        <dbReference type="ARBA" id="ARBA00024536"/>
    </source>
</evidence>
<keyword evidence="7" id="KW-0963">Cytoplasm</keyword>
<keyword evidence="3 7" id="KW-0350">Heme biosynthesis</keyword>
<feature type="binding site" evidence="7">
    <location>
        <position position="294"/>
    </location>
    <ligand>
        <name>Fe(2+)</name>
        <dbReference type="ChEBI" id="CHEBI:29033"/>
    </ligand>
</feature>
<dbReference type="InterPro" id="IPR033644">
    <property type="entry name" value="Ferrochelatase_C"/>
</dbReference>
<comment type="catalytic activity">
    <reaction evidence="6">
        <text>Fe-coproporphyrin III + 2 H(+) = coproporphyrin III + Fe(2+)</text>
        <dbReference type="Rhea" id="RHEA:49572"/>
        <dbReference type="ChEBI" id="CHEBI:15378"/>
        <dbReference type="ChEBI" id="CHEBI:29033"/>
        <dbReference type="ChEBI" id="CHEBI:68438"/>
        <dbReference type="ChEBI" id="CHEBI:131725"/>
        <dbReference type="EC" id="4.99.1.9"/>
    </reaction>
    <physiologicalReaction direction="right-to-left" evidence="6">
        <dbReference type="Rhea" id="RHEA:49574"/>
    </physiologicalReaction>
</comment>
<evidence type="ECO:0000256" key="7">
    <source>
        <dbReference type="HAMAP-Rule" id="MF_00323"/>
    </source>
</evidence>
<comment type="caution">
    <text evidence="9">The sequence shown here is derived from an EMBL/GenBank/DDBJ whole genome shotgun (WGS) entry which is preliminary data.</text>
</comment>
<dbReference type="Proteomes" id="UP000244956">
    <property type="component" value="Unassembled WGS sequence"/>
</dbReference>
<dbReference type="GO" id="GO:0005737">
    <property type="term" value="C:cytoplasm"/>
    <property type="evidence" value="ECO:0007669"/>
    <property type="project" value="UniProtKB-SubCell"/>
</dbReference>